<sequence>MNIDDRLVCLMKTKKEDVNTKQYNLLGWNVDTLRCVVCQQNQEKASTPLLQHATGEPAVTHPYMSIKCLLLNTRRMGDSLALKIRPV</sequence>
<dbReference type="Proteomes" id="UP001159427">
    <property type="component" value="Unassembled WGS sequence"/>
</dbReference>
<evidence type="ECO:0000313" key="1">
    <source>
        <dbReference type="EMBL" id="CAH3196569.1"/>
    </source>
</evidence>
<reference evidence="1 2" key="1">
    <citation type="submission" date="2022-05" db="EMBL/GenBank/DDBJ databases">
        <authorList>
            <consortium name="Genoscope - CEA"/>
            <person name="William W."/>
        </authorList>
    </citation>
    <scope>NUCLEOTIDE SEQUENCE [LARGE SCALE GENOMIC DNA]</scope>
</reference>
<dbReference type="EMBL" id="CALNXI010004854">
    <property type="protein sequence ID" value="CAH3196569.1"/>
    <property type="molecule type" value="Genomic_DNA"/>
</dbReference>
<accession>A0ABN8SYG1</accession>
<name>A0ABN8SYG1_9CNID</name>
<keyword evidence="2" id="KW-1185">Reference proteome</keyword>
<proteinExistence type="predicted"/>
<organism evidence="1 2">
    <name type="scientific">Porites evermanni</name>
    <dbReference type="NCBI Taxonomy" id="104178"/>
    <lineage>
        <taxon>Eukaryota</taxon>
        <taxon>Metazoa</taxon>
        <taxon>Cnidaria</taxon>
        <taxon>Anthozoa</taxon>
        <taxon>Hexacorallia</taxon>
        <taxon>Scleractinia</taxon>
        <taxon>Fungiina</taxon>
        <taxon>Poritidae</taxon>
        <taxon>Porites</taxon>
    </lineage>
</organism>
<protein>
    <submittedName>
        <fullName evidence="1">Uncharacterized protein</fullName>
    </submittedName>
</protein>
<evidence type="ECO:0000313" key="2">
    <source>
        <dbReference type="Proteomes" id="UP001159427"/>
    </source>
</evidence>
<gene>
    <name evidence="1" type="ORF">PEVE_00032968</name>
</gene>
<comment type="caution">
    <text evidence="1">The sequence shown here is derived from an EMBL/GenBank/DDBJ whole genome shotgun (WGS) entry which is preliminary data.</text>
</comment>